<dbReference type="InterPro" id="IPR025202">
    <property type="entry name" value="PLD-like_dom"/>
</dbReference>
<reference evidence="3" key="1">
    <citation type="journal article" date="2019" name="Int. J. Syst. Evol. Microbiol.">
        <title>The Global Catalogue of Microorganisms (GCM) 10K type strain sequencing project: providing services to taxonomists for standard genome sequencing and annotation.</title>
        <authorList>
            <consortium name="The Broad Institute Genomics Platform"/>
            <consortium name="The Broad Institute Genome Sequencing Center for Infectious Disease"/>
            <person name="Wu L."/>
            <person name="Ma J."/>
        </authorList>
    </citation>
    <scope>NUCLEOTIDE SEQUENCE [LARGE SCALE GENOMIC DNA]</scope>
    <source>
        <strain evidence="3">JCM 30331</strain>
    </source>
</reference>
<organism evidence="2 3">
    <name type="scientific">Deinococcus malanensis</name>
    <dbReference type="NCBI Taxonomy" id="1706855"/>
    <lineage>
        <taxon>Bacteria</taxon>
        <taxon>Thermotogati</taxon>
        <taxon>Deinococcota</taxon>
        <taxon>Deinococci</taxon>
        <taxon>Deinococcales</taxon>
        <taxon>Deinococcaceae</taxon>
        <taxon>Deinococcus</taxon>
    </lineage>
</organism>
<dbReference type="SUPFAM" id="SSF56024">
    <property type="entry name" value="Phospholipase D/nuclease"/>
    <property type="match status" value="2"/>
</dbReference>
<dbReference type="Pfam" id="PF13091">
    <property type="entry name" value="PLDc_2"/>
    <property type="match status" value="1"/>
</dbReference>
<dbReference type="PROSITE" id="PS50035">
    <property type="entry name" value="PLD"/>
    <property type="match status" value="2"/>
</dbReference>
<dbReference type="PANTHER" id="PTHR21248:SF22">
    <property type="entry name" value="PHOSPHOLIPASE D"/>
    <property type="match status" value="1"/>
</dbReference>
<evidence type="ECO:0000313" key="2">
    <source>
        <dbReference type="EMBL" id="GGK19482.1"/>
    </source>
</evidence>
<keyword evidence="3" id="KW-1185">Reference proteome</keyword>
<gene>
    <name evidence="2" type="ORF">GCM10008955_11150</name>
</gene>
<comment type="caution">
    <text evidence="2">The sequence shown here is derived from an EMBL/GenBank/DDBJ whole genome shotgun (WGS) entry which is preliminary data.</text>
</comment>
<dbReference type="Gene3D" id="3.30.870.10">
    <property type="entry name" value="Endonuclease Chain A"/>
    <property type="match status" value="2"/>
</dbReference>
<feature type="domain" description="PLD phosphodiesterase" evidence="1">
    <location>
        <begin position="459"/>
        <end position="486"/>
    </location>
</feature>
<dbReference type="Proteomes" id="UP000647587">
    <property type="component" value="Unassembled WGS sequence"/>
</dbReference>
<proteinExistence type="predicted"/>
<accession>A0ABQ2ERZ6</accession>
<sequence length="530" mass="57040">MLWRRAHLIPRPGRYLVCAALLGLWVGAGAQRPEPAVPAGVRTVQIGNFQVPREPLPPPNRRALDGLGVMGPCPRPDAPLDRILYDHLEGQGAALSCGNAFTSLVHFPDAGPLNPSQASGPLGAYEVLADSIRGARREVLLENMIWDDDQPGRTTPAPGALIAQAIAELRQDVRDHPERHPQGVTVRLLLGNSVRVDSLLNPESSVYSAARHLLLAGVPLAGDTVPGWTLELANYTYFAPHDHAKLLIVDGEDVSAGGYNISWFHVPLRTRGGRDLTDLALRVRGPVARHAVAAFRDAWLHSRQLHCPGSVTPATLKRCALVSDVASFPLVWTSPPVPAGSSRVYGLYRRSGYMGADDAVSALFGAAQTRIDLMQSQVSGTLRCSLSLLAPGGCPFPAEHLPVWHAIVGAVRERGVQVRLVVDYDPVLQLETLAFLAGAQAALKPLGLQHHVQARWSGTDGGLHSKAALIDGQMLTVGSQNLHFSSFGDRGLNEYTLATSDPAALAAAQRTFDFEWGRSRPLTLPSWLRP</sequence>
<dbReference type="PANTHER" id="PTHR21248">
    <property type="entry name" value="CARDIOLIPIN SYNTHASE"/>
    <property type="match status" value="1"/>
</dbReference>
<evidence type="ECO:0000259" key="1">
    <source>
        <dbReference type="PROSITE" id="PS50035"/>
    </source>
</evidence>
<feature type="domain" description="PLD phosphodiesterase" evidence="1">
    <location>
        <begin position="238"/>
        <end position="265"/>
    </location>
</feature>
<evidence type="ECO:0000313" key="3">
    <source>
        <dbReference type="Proteomes" id="UP000647587"/>
    </source>
</evidence>
<name>A0ABQ2ERZ6_9DEIO</name>
<dbReference type="CDD" id="cd09108">
    <property type="entry name" value="PLDc_PMFPLD_like_1"/>
    <property type="match status" value="1"/>
</dbReference>
<dbReference type="InterPro" id="IPR001736">
    <property type="entry name" value="PLipase_D/transphosphatidylase"/>
</dbReference>
<protein>
    <recommendedName>
        <fullName evidence="1">PLD phosphodiesterase domain-containing protein</fullName>
    </recommendedName>
</protein>
<dbReference type="EMBL" id="BMPP01000004">
    <property type="protein sequence ID" value="GGK19482.1"/>
    <property type="molecule type" value="Genomic_DNA"/>
</dbReference>